<dbReference type="EMBL" id="JACGET010000011">
    <property type="protein sequence ID" value="MBN3106054.1"/>
    <property type="molecule type" value="Genomic_DNA"/>
</dbReference>
<dbReference type="Gene3D" id="1.10.10.60">
    <property type="entry name" value="Homeodomain-like"/>
    <property type="match status" value="1"/>
</dbReference>
<name>A0A3S5K230_9GAMM</name>
<organism evidence="7 8">
    <name type="scientific">Pectobacterium brasiliense</name>
    <dbReference type="NCBI Taxonomy" id="180957"/>
    <lineage>
        <taxon>Bacteria</taxon>
        <taxon>Pseudomonadati</taxon>
        <taxon>Pseudomonadota</taxon>
        <taxon>Gammaproteobacteria</taxon>
        <taxon>Enterobacterales</taxon>
        <taxon>Pectobacteriaceae</taxon>
        <taxon>Pectobacterium</taxon>
    </lineage>
</organism>
<proteinExistence type="predicted"/>
<dbReference type="InterPro" id="IPR009057">
    <property type="entry name" value="Homeodomain-like_sf"/>
</dbReference>
<sequence length="219" mass="23720">MQNSFTPKNIATERPAKGRPRAFDREKALEKATRLFWHKGFSATSMSDLTAAMGIGSPSLYAAFGSKEELYAEAVRYYAEHYGPRVWAGFDSAQTVRDAVQAYLMDSAAALTGANGSDDPPGCMLVLSAVGEEGNATLGAIVRDARAQALKKLETRFEQAVSEGELDAALNVNGLARYVLAIQGGMVLQSRDGTSRTELENIVQYALSGWDAQVRCEKR</sequence>
<evidence type="ECO:0000313" key="7">
    <source>
        <dbReference type="EMBL" id="QPK23882.1"/>
    </source>
</evidence>
<keyword evidence="2 4" id="KW-0238">DNA-binding</keyword>
<dbReference type="PROSITE" id="PS50977">
    <property type="entry name" value="HTH_TETR_2"/>
    <property type="match status" value="1"/>
</dbReference>
<dbReference type="Proteomes" id="UP000269351">
    <property type="component" value="Chromosome"/>
</dbReference>
<gene>
    <name evidence="7" type="ORF">F126LOC_020070</name>
    <name evidence="6" type="ORF">H4F48_08165</name>
</gene>
<dbReference type="PROSITE" id="PS01081">
    <property type="entry name" value="HTH_TETR_1"/>
    <property type="match status" value="1"/>
</dbReference>
<evidence type="ECO:0000256" key="1">
    <source>
        <dbReference type="ARBA" id="ARBA00023015"/>
    </source>
</evidence>
<dbReference type="RefSeq" id="WP_014913889.1">
    <property type="nucleotide sequence ID" value="NZ_BSWF01000001.1"/>
</dbReference>
<dbReference type="GO" id="GO:0003677">
    <property type="term" value="F:DNA binding"/>
    <property type="evidence" value="ECO:0007669"/>
    <property type="project" value="UniProtKB-UniRule"/>
</dbReference>
<dbReference type="SUPFAM" id="SSF46689">
    <property type="entry name" value="Homeodomain-like"/>
    <property type="match status" value="1"/>
</dbReference>
<evidence type="ECO:0000256" key="3">
    <source>
        <dbReference type="ARBA" id="ARBA00023163"/>
    </source>
</evidence>
<feature type="DNA-binding region" description="H-T-H motif" evidence="4">
    <location>
        <begin position="45"/>
        <end position="64"/>
    </location>
</feature>
<dbReference type="Proteomes" id="UP000762586">
    <property type="component" value="Unassembled WGS sequence"/>
</dbReference>
<evidence type="ECO:0000313" key="8">
    <source>
        <dbReference type="Proteomes" id="UP000269351"/>
    </source>
</evidence>
<reference evidence="6 9" key="1">
    <citation type="submission" date="2020-07" db="EMBL/GenBank/DDBJ databases">
        <title>A pangenomic view of the genus Pectobacterium provides insights into genome organization, phylogeny, and virulence.</title>
        <authorList>
            <person name="Jonkheer E."/>
            <person name="Brankovics B."/>
            <person name="Houwers I."/>
            <person name="Van Der Wolf J."/>
            <person name="Bonants P."/>
            <person name="Vreeburg R."/>
            <person name="Bollema R."/>
            <person name="De Haan J."/>
            <person name="Berke L."/>
            <person name="De Ridder D."/>
            <person name="Smit S."/>
            <person name="Van Der Lee T.A.J."/>
        </authorList>
    </citation>
    <scope>NUCLEOTIDE SEQUENCE [LARGE SCALE GENOMIC DNA]</scope>
    <source>
        <strain evidence="6 9">NAK:384</strain>
    </source>
</reference>
<feature type="domain" description="HTH tetR-type" evidence="5">
    <location>
        <begin position="22"/>
        <end position="82"/>
    </location>
</feature>
<dbReference type="AlphaFoldDB" id="A0A3S5K230"/>
<dbReference type="InterPro" id="IPR036271">
    <property type="entry name" value="Tet_transcr_reg_TetR-rel_C_sf"/>
</dbReference>
<evidence type="ECO:0000256" key="4">
    <source>
        <dbReference type="PROSITE-ProRule" id="PRU00335"/>
    </source>
</evidence>
<dbReference type="SUPFAM" id="SSF48498">
    <property type="entry name" value="Tetracyclin repressor-like, C-terminal domain"/>
    <property type="match status" value="1"/>
</dbReference>
<reference evidence="7 8" key="2">
    <citation type="submission" date="2020-11" db="EMBL/GenBank/DDBJ databases">
        <title>Complete genome sequence of Pectobacterium brasiliense strain F126.</title>
        <authorList>
            <person name="Miroshnikov K."/>
            <person name="Vo T.N.H."/>
            <person name="Khodykina M.V."/>
            <person name="Kabanova A.P."/>
            <person name="Shneider M."/>
            <person name="Korzhenkov A."/>
            <person name="Toschakov S.V."/>
            <person name="Miroshnikov K.A."/>
            <person name="Ignatov A.N."/>
            <person name="Mikhailova Y.V."/>
            <person name="Shelenkov A."/>
            <person name="Yanushevich Y.G."/>
            <person name="Evseev P.V."/>
        </authorList>
    </citation>
    <scope>NUCLEOTIDE SEQUENCE [LARGE SCALE GENOMIC DNA]</scope>
    <source>
        <strain evidence="7 8">F126</strain>
    </source>
</reference>
<evidence type="ECO:0000256" key="2">
    <source>
        <dbReference type="ARBA" id="ARBA00023125"/>
    </source>
</evidence>
<keyword evidence="1" id="KW-0805">Transcription regulation</keyword>
<keyword evidence="9" id="KW-1185">Reference proteome</keyword>
<evidence type="ECO:0000259" key="5">
    <source>
        <dbReference type="PROSITE" id="PS50977"/>
    </source>
</evidence>
<dbReference type="PANTHER" id="PTHR47506">
    <property type="entry name" value="TRANSCRIPTIONAL REGULATORY PROTEIN"/>
    <property type="match status" value="1"/>
</dbReference>
<dbReference type="PANTHER" id="PTHR47506:SF1">
    <property type="entry name" value="HTH-TYPE TRANSCRIPTIONAL REGULATOR YJDC"/>
    <property type="match status" value="1"/>
</dbReference>
<protein>
    <submittedName>
        <fullName evidence="7">TetR/AcrR family transcriptional regulator</fullName>
    </submittedName>
</protein>
<accession>A0A3S5K230</accession>
<dbReference type="EMBL" id="CP065031">
    <property type="protein sequence ID" value="QPK23882.1"/>
    <property type="molecule type" value="Genomic_DNA"/>
</dbReference>
<keyword evidence="3" id="KW-0804">Transcription</keyword>
<dbReference type="InterPro" id="IPR001647">
    <property type="entry name" value="HTH_TetR"/>
</dbReference>
<evidence type="ECO:0000313" key="6">
    <source>
        <dbReference type="EMBL" id="MBN3106054.1"/>
    </source>
</evidence>
<dbReference type="InterPro" id="IPR023772">
    <property type="entry name" value="DNA-bd_HTH_TetR-type_CS"/>
</dbReference>
<evidence type="ECO:0000313" key="9">
    <source>
        <dbReference type="Proteomes" id="UP000762586"/>
    </source>
</evidence>
<dbReference type="Pfam" id="PF00440">
    <property type="entry name" value="TetR_N"/>
    <property type="match status" value="1"/>
</dbReference>
<dbReference type="Gene3D" id="1.10.357.10">
    <property type="entry name" value="Tetracycline Repressor, domain 2"/>
    <property type="match status" value="1"/>
</dbReference>